<dbReference type="EMBL" id="LR796148">
    <property type="protein sequence ID" value="CAB4121697.1"/>
    <property type="molecule type" value="Genomic_DNA"/>
</dbReference>
<accession>A0A6J5KLA8</accession>
<feature type="region of interest" description="Disordered" evidence="1">
    <location>
        <begin position="44"/>
        <end position="72"/>
    </location>
</feature>
<name>A0A6J5KLA8_9CAUD</name>
<proteinExistence type="predicted"/>
<evidence type="ECO:0000313" key="2">
    <source>
        <dbReference type="EMBL" id="CAB4121697.1"/>
    </source>
</evidence>
<evidence type="ECO:0000256" key="1">
    <source>
        <dbReference type="SAM" id="MobiDB-lite"/>
    </source>
</evidence>
<sequence length="72" mass="8591">MATNMVLTREKPKHSEAKEYVFEREWKKEARKVAELEKELKKHERTDMAHAHPMHRSHEANQKSAPLPSMRK</sequence>
<reference evidence="2" key="1">
    <citation type="submission" date="2020-04" db="EMBL/GenBank/DDBJ databases">
        <authorList>
            <person name="Chiriac C."/>
            <person name="Salcher M."/>
            <person name="Ghai R."/>
            <person name="Kavagutti S V."/>
        </authorList>
    </citation>
    <scope>NUCLEOTIDE SEQUENCE</scope>
</reference>
<feature type="compositionally biased region" description="Basic and acidic residues" evidence="1">
    <location>
        <begin position="44"/>
        <end position="61"/>
    </location>
</feature>
<gene>
    <name evidence="2" type="ORF">UFOVP21_38</name>
</gene>
<protein>
    <submittedName>
        <fullName evidence="2">Uncharacterized protein</fullName>
    </submittedName>
</protein>
<organism evidence="2">
    <name type="scientific">uncultured Caudovirales phage</name>
    <dbReference type="NCBI Taxonomy" id="2100421"/>
    <lineage>
        <taxon>Viruses</taxon>
        <taxon>Duplodnaviria</taxon>
        <taxon>Heunggongvirae</taxon>
        <taxon>Uroviricota</taxon>
        <taxon>Caudoviricetes</taxon>
        <taxon>Peduoviridae</taxon>
        <taxon>Maltschvirus</taxon>
        <taxon>Maltschvirus maltsch</taxon>
    </lineage>
</organism>